<accession>A0A916NE91</accession>
<evidence type="ECO:0000313" key="2">
    <source>
        <dbReference type="Proteomes" id="UP000680038"/>
    </source>
</evidence>
<dbReference type="Proteomes" id="UP000680038">
    <property type="component" value="Unassembled WGS sequence"/>
</dbReference>
<comment type="caution">
    <text evidence="1">The sequence shown here is derived from an EMBL/GenBank/DDBJ whole genome shotgun (WGS) entry which is preliminary data.</text>
</comment>
<proteinExistence type="predicted"/>
<dbReference type="EMBL" id="CAJRAF010000004">
    <property type="protein sequence ID" value="CAG5018181.1"/>
    <property type="molecule type" value="Genomic_DNA"/>
</dbReference>
<keyword evidence="2" id="KW-1185">Reference proteome</keyword>
<sequence length="48" mass="5571">MILATFRLLKQIALSTMSVKPVQAFYFIKTEPVGVTSAWENDAWYFAW</sequence>
<dbReference type="AlphaFoldDB" id="A0A916NE91"/>
<reference evidence="1" key="1">
    <citation type="submission" date="2021-04" db="EMBL/GenBank/DDBJ databases">
        <authorList>
            <person name="Rodrigo-Torres L."/>
            <person name="Arahal R. D."/>
            <person name="Lucena T."/>
        </authorList>
    </citation>
    <scope>NUCLEOTIDE SEQUENCE</scope>
    <source>
        <strain evidence="1">CECT 9275</strain>
    </source>
</reference>
<protein>
    <submittedName>
        <fullName evidence="1">Uncharacterized protein</fullName>
    </submittedName>
</protein>
<name>A0A916NE91_9BACT</name>
<gene>
    <name evidence="1" type="ORF">DYBT9275_05949</name>
</gene>
<organism evidence="1 2">
    <name type="scientific">Dyadobacter helix</name>
    <dbReference type="NCBI Taxonomy" id="2822344"/>
    <lineage>
        <taxon>Bacteria</taxon>
        <taxon>Pseudomonadati</taxon>
        <taxon>Bacteroidota</taxon>
        <taxon>Cytophagia</taxon>
        <taxon>Cytophagales</taxon>
        <taxon>Spirosomataceae</taxon>
        <taxon>Dyadobacter</taxon>
    </lineage>
</organism>
<evidence type="ECO:0000313" key="1">
    <source>
        <dbReference type="EMBL" id="CAG5018181.1"/>
    </source>
</evidence>